<proteinExistence type="predicted"/>
<dbReference type="GO" id="GO:0030313">
    <property type="term" value="C:cell envelope"/>
    <property type="evidence" value="ECO:0007669"/>
    <property type="project" value="UniProtKB-SubCell"/>
</dbReference>
<dbReference type="InterPro" id="IPR050553">
    <property type="entry name" value="Thioredoxin_ResA/DsbE_sf"/>
</dbReference>
<dbReference type="PANTHER" id="PTHR42852">
    <property type="entry name" value="THIOL:DISULFIDE INTERCHANGE PROTEIN DSBE"/>
    <property type="match status" value="1"/>
</dbReference>
<keyword evidence="2" id="KW-0201">Cytochrome c-type biogenesis</keyword>
<comment type="subcellular location">
    <subcellularLocation>
        <location evidence="1">Cell envelope</location>
    </subcellularLocation>
</comment>
<keyword evidence="4" id="KW-0676">Redox-active center</keyword>
<dbReference type="InterPro" id="IPR000866">
    <property type="entry name" value="AhpC/TSA"/>
</dbReference>
<name>A0A9X1V215_9FLAO</name>
<dbReference type="InterPro" id="IPR013766">
    <property type="entry name" value="Thioredoxin_domain"/>
</dbReference>
<dbReference type="EMBL" id="JAKVTV010000001">
    <property type="protein sequence ID" value="MCH4822586.1"/>
    <property type="molecule type" value="Genomic_DNA"/>
</dbReference>
<dbReference type="AlphaFoldDB" id="A0A9X1V215"/>
<dbReference type="Proteomes" id="UP001139226">
    <property type="component" value="Unassembled WGS sequence"/>
</dbReference>
<evidence type="ECO:0000256" key="2">
    <source>
        <dbReference type="ARBA" id="ARBA00022748"/>
    </source>
</evidence>
<evidence type="ECO:0000256" key="3">
    <source>
        <dbReference type="ARBA" id="ARBA00023157"/>
    </source>
</evidence>
<keyword evidence="7" id="KW-1185">Reference proteome</keyword>
<dbReference type="Gene3D" id="3.40.30.10">
    <property type="entry name" value="Glutaredoxin"/>
    <property type="match status" value="1"/>
</dbReference>
<protein>
    <submittedName>
        <fullName evidence="6">Peroxiredoxin family protein</fullName>
    </submittedName>
</protein>
<accession>A0A9X1V215</accession>
<comment type="caution">
    <text evidence="6">The sequence shown here is derived from an EMBL/GenBank/DDBJ whole genome shotgun (WGS) entry which is preliminary data.</text>
</comment>
<dbReference type="SUPFAM" id="SSF52833">
    <property type="entry name" value="Thioredoxin-like"/>
    <property type="match status" value="1"/>
</dbReference>
<keyword evidence="3" id="KW-1015">Disulfide bond</keyword>
<sequence length="196" mass="22079">MKTNNSLRSSVFLVSFFLLTIFSFSQDLLAQKSLSGNKTSEIDYKKEAPDFSLLSLDGKTVNLTDYNDKILVIHIATTWCPFCNAEAPYLEKLYQNYKAKGVEVIIIDVKEPKELVEEKLKDRHGLSFPILLDPDGEVAGSFAPKNILPDLSRDEVMLASNIIIDKEGKIQFMSLLDSKNFDAELIAVKKKLDELL</sequence>
<dbReference type="Pfam" id="PF00578">
    <property type="entry name" value="AhpC-TSA"/>
    <property type="match status" value="1"/>
</dbReference>
<dbReference type="GO" id="GO:0017004">
    <property type="term" value="P:cytochrome complex assembly"/>
    <property type="evidence" value="ECO:0007669"/>
    <property type="project" value="UniProtKB-KW"/>
</dbReference>
<dbReference type="PANTHER" id="PTHR42852:SF6">
    <property type="entry name" value="THIOL:DISULFIDE INTERCHANGE PROTEIN DSBE"/>
    <property type="match status" value="1"/>
</dbReference>
<evidence type="ECO:0000313" key="7">
    <source>
        <dbReference type="Proteomes" id="UP001139226"/>
    </source>
</evidence>
<evidence type="ECO:0000256" key="1">
    <source>
        <dbReference type="ARBA" id="ARBA00004196"/>
    </source>
</evidence>
<organism evidence="6 7">
    <name type="scientific">Christiangramia lutea</name>
    <dbReference type="NCBI Taxonomy" id="1607951"/>
    <lineage>
        <taxon>Bacteria</taxon>
        <taxon>Pseudomonadati</taxon>
        <taxon>Bacteroidota</taxon>
        <taxon>Flavobacteriia</taxon>
        <taxon>Flavobacteriales</taxon>
        <taxon>Flavobacteriaceae</taxon>
        <taxon>Christiangramia</taxon>
    </lineage>
</organism>
<reference evidence="6" key="1">
    <citation type="submission" date="2022-03" db="EMBL/GenBank/DDBJ databases">
        <title>Gramella crocea sp. nov., isolated from activated sludge of a seafood processing plant.</title>
        <authorList>
            <person name="Zhang X."/>
        </authorList>
    </citation>
    <scope>NUCLEOTIDE SEQUENCE</scope>
    <source>
        <strain evidence="6">YJ019</strain>
    </source>
</reference>
<evidence type="ECO:0000256" key="4">
    <source>
        <dbReference type="ARBA" id="ARBA00023284"/>
    </source>
</evidence>
<evidence type="ECO:0000313" key="6">
    <source>
        <dbReference type="EMBL" id="MCH4822586.1"/>
    </source>
</evidence>
<dbReference type="CDD" id="cd02966">
    <property type="entry name" value="TlpA_like_family"/>
    <property type="match status" value="1"/>
</dbReference>
<dbReference type="GO" id="GO:0016491">
    <property type="term" value="F:oxidoreductase activity"/>
    <property type="evidence" value="ECO:0007669"/>
    <property type="project" value="InterPro"/>
</dbReference>
<dbReference type="GO" id="GO:0016209">
    <property type="term" value="F:antioxidant activity"/>
    <property type="evidence" value="ECO:0007669"/>
    <property type="project" value="InterPro"/>
</dbReference>
<dbReference type="PROSITE" id="PS51352">
    <property type="entry name" value="THIOREDOXIN_2"/>
    <property type="match status" value="1"/>
</dbReference>
<gene>
    <name evidence="6" type="ORF">ML462_05320</name>
</gene>
<feature type="domain" description="Thioredoxin" evidence="5">
    <location>
        <begin position="42"/>
        <end position="196"/>
    </location>
</feature>
<dbReference type="RefSeq" id="WP_240712711.1">
    <property type="nucleotide sequence ID" value="NZ_JAKVTV010000001.1"/>
</dbReference>
<dbReference type="InterPro" id="IPR036249">
    <property type="entry name" value="Thioredoxin-like_sf"/>
</dbReference>
<evidence type="ECO:0000259" key="5">
    <source>
        <dbReference type="PROSITE" id="PS51352"/>
    </source>
</evidence>